<reference evidence="4" key="1">
    <citation type="submission" date="2012-12" db="EMBL/GenBank/DDBJ databases">
        <authorList>
            <person name="Hellsten U."/>
            <person name="Grimwood J."/>
            <person name="Chapman J.A."/>
            <person name="Shapiro H."/>
            <person name="Aerts A."/>
            <person name="Otillar R.P."/>
            <person name="Terry A.Y."/>
            <person name="Boore J.L."/>
            <person name="Simakov O."/>
            <person name="Marletaz F."/>
            <person name="Cho S.-J."/>
            <person name="Edsinger-Gonzales E."/>
            <person name="Havlak P."/>
            <person name="Kuo D.-H."/>
            <person name="Larsson T."/>
            <person name="Lv J."/>
            <person name="Arendt D."/>
            <person name="Savage R."/>
            <person name="Osoegawa K."/>
            <person name="de Jong P."/>
            <person name="Lindberg D.R."/>
            <person name="Seaver E.C."/>
            <person name="Weisblat D.A."/>
            <person name="Putnam N.H."/>
            <person name="Grigoriev I.V."/>
            <person name="Rokhsar D.S."/>
        </authorList>
    </citation>
    <scope>NUCLEOTIDE SEQUENCE</scope>
    <source>
        <strain evidence="4">I ESC-2004</strain>
    </source>
</reference>
<sequence length="284" mass="31994">MSPKSIGITSNNYEPPAVSAKVEYNAESPAHSQLMWTIILASGMESKDFFSGEFAIERNVGLKSQYTSIHSDNAYSMIECISACSRHPCCLSAIWKPKMISDKCFLYDAVFLPQLLTQQHDGFYLTRNEAHPSRSKYSTWKSMRGSRINNYDLKKEKADTNQDCIDRCDQHTLCISADFLPADMSCYLSQGFFLCECDSGAAPVGLNITSLTRGTLYQCRQPHHRGIFRYASAVCIKVCWLHESGTSHLDKSLWYYSACQFVGISDHLSSVDRCADRFVEKASE</sequence>
<gene>
    <name evidence="2" type="ORF">CAPTEDRAFT_198340</name>
</gene>
<dbReference type="Pfam" id="PF00024">
    <property type="entry name" value="PAN_1"/>
    <property type="match status" value="1"/>
</dbReference>
<reference evidence="3" key="3">
    <citation type="submission" date="2015-06" db="UniProtKB">
        <authorList>
            <consortium name="EnsemblMetazoa"/>
        </authorList>
    </citation>
    <scope>IDENTIFICATION</scope>
</reference>
<reference evidence="2 4" key="2">
    <citation type="journal article" date="2013" name="Nature">
        <title>Insights into bilaterian evolution from three spiralian genomes.</title>
        <authorList>
            <person name="Simakov O."/>
            <person name="Marletaz F."/>
            <person name="Cho S.J."/>
            <person name="Edsinger-Gonzales E."/>
            <person name="Havlak P."/>
            <person name="Hellsten U."/>
            <person name="Kuo D.H."/>
            <person name="Larsson T."/>
            <person name="Lv J."/>
            <person name="Arendt D."/>
            <person name="Savage R."/>
            <person name="Osoegawa K."/>
            <person name="de Jong P."/>
            <person name="Grimwood J."/>
            <person name="Chapman J.A."/>
            <person name="Shapiro H."/>
            <person name="Aerts A."/>
            <person name="Otillar R.P."/>
            <person name="Terry A.Y."/>
            <person name="Boore J.L."/>
            <person name="Grigoriev I.V."/>
            <person name="Lindberg D.R."/>
            <person name="Seaver E.C."/>
            <person name="Weisblat D.A."/>
            <person name="Putnam N.H."/>
            <person name="Rokhsar D.S."/>
        </authorList>
    </citation>
    <scope>NUCLEOTIDE SEQUENCE</scope>
    <source>
        <strain evidence="2 4">I ESC-2004</strain>
    </source>
</reference>
<dbReference type="InterPro" id="IPR003609">
    <property type="entry name" value="Pan_app"/>
</dbReference>
<name>R7U9W1_CAPTE</name>
<dbReference type="AlphaFoldDB" id="R7U9W1"/>
<keyword evidence="4" id="KW-1185">Reference proteome</keyword>
<dbReference type="EMBL" id="AMQN01001537">
    <property type="status" value="NOT_ANNOTATED_CDS"/>
    <property type="molecule type" value="Genomic_DNA"/>
</dbReference>
<proteinExistence type="predicted"/>
<accession>R7U9W1</accession>
<dbReference type="EMBL" id="KB303456">
    <property type="protein sequence ID" value="ELU03150.1"/>
    <property type="molecule type" value="Genomic_DNA"/>
</dbReference>
<evidence type="ECO:0000313" key="3">
    <source>
        <dbReference type="EnsemblMetazoa" id="CapteP198340"/>
    </source>
</evidence>
<protein>
    <recommendedName>
        <fullName evidence="1">Apple domain-containing protein</fullName>
    </recommendedName>
</protein>
<organism evidence="2">
    <name type="scientific">Capitella teleta</name>
    <name type="common">Polychaete worm</name>
    <dbReference type="NCBI Taxonomy" id="283909"/>
    <lineage>
        <taxon>Eukaryota</taxon>
        <taxon>Metazoa</taxon>
        <taxon>Spiralia</taxon>
        <taxon>Lophotrochozoa</taxon>
        <taxon>Annelida</taxon>
        <taxon>Polychaeta</taxon>
        <taxon>Sedentaria</taxon>
        <taxon>Scolecida</taxon>
        <taxon>Capitellidae</taxon>
        <taxon>Capitella</taxon>
    </lineage>
</organism>
<evidence type="ECO:0000313" key="4">
    <source>
        <dbReference type="Proteomes" id="UP000014760"/>
    </source>
</evidence>
<feature type="domain" description="Apple" evidence="1">
    <location>
        <begin position="142"/>
        <end position="190"/>
    </location>
</feature>
<dbReference type="HOGENOM" id="CLU_980866_0_0_1"/>
<dbReference type="EnsemblMetazoa" id="CapteT198340">
    <property type="protein sequence ID" value="CapteP198340"/>
    <property type="gene ID" value="CapteG198340"/>
</dbReference>
<dbReference type="Proteomes" id="UP000014760">
    <property type="component" value="Unassembled WGS sequence"/>
</dbReference>
<evidence type="ECO:0000313" key="2">
    <source>
        <dbReference type="EMBL" id="ELU03150.1"/>
    </source>
</evidence>
<evidence type="ECO:0000259" key="1">
    <source>
        <dbReference type="Pfam" id="PF00024"/>
    </source>
</evidence>